<keyword evidence="1" id="KW-1133">Transmembrane helix</keyword>
<keyword evidence="1" id="KW-0812">Transmembrane</keyword>
<dbReference type="EMBL" id="AMFJ01021650">
    <property type="protein sequence ID" value="EKD66122.1"/>
    <property type="molecule type" value="Genomic_DNA"/>
</dbReference>
<keyword evidence="1" id="KW-0472">Membrane</keyword>
<feature type="transmembrane region" description="Helical" evidence="1">
    <location>
        <begin position="152"/>
        <end position="174"/>
    </location>
</feature>
<proteinExistence type="predicted"/>
<name>K2AWH0_9BACT</name>
<feature type="transmembrane region" description="Helical" evidence="1">
    <location>
        <begin position="180"/>
        <end position="202"/>
    </location>
</feature>
<evidence type="ECO:0000256" key="1">
    <source>
        <dbReference type="SAM" id="Phobius"/>
    </source>
</evidence>
<evidence type="ECO:0000313" key="2">
    <source>
        <dbReference type="EMBL" id="EKD66122.1"/>
    </source>
</evidence>
<protein>
    <submittedName>
        <fullName evidence="2">Uncharacterized protein</fullName>
    </submittedName>
</protein>
<reference evidence="2" key="1">
    <citation type="journal article" date="2012" name="Science">
        <title>Fermentation, hydrogen, and sulfur metabolism in multiple uncultivated bacterial phyla.</title>
        <authorList>
            <person name="Wrighton K.C."/>
            <person name="Thomas B.C."/>
            <person name="Sharon I."/>
            <person name="Miller C.S."/>
            <person name="Castelle C.J."/>
            <person name="VerBerkmoes N.C."/>
            <person name="Wilkins M.J."/>
            <person name="Hettich R.L."/>
            <person name="Lipton M.S."/>
            <person name="Williams K.H."/>
            <person name="Long P.E."/>
            <person name="Banfield J.F."/>
        </authorList>
    </citation>
    <scope>NUCLEOTIDE SEQUENCE [LARGE SCALE GENOMIC DNA]</scope>
</reference>
<accession>K2AWH0</accession>
<gene>
    <name evidence="2" type="ORF">ACD_49C00064G0025</name>
</gene>
<dbReference type="AlphaFoldDB" id="K2AWH0"/>
<sequence length="257" mass="30441">MKKFFSLLMFIITFLLASFTQTFAAISFGSPYGYSPYSNSSSMLDIIGSWFWSIILWLIIIFVFIKIIKSIFKKEQSYNIVLTKVDFLEKDKDGVYLYFKARKAWIIGFLLTKIWFSNKYSFLFSNQDLDIRWETRFNNFKRNIQSTDIWDVIVWYNSPIKYLVLWIILFVLSLNTIISWWYTAFIGVILLGVSWFLFYMFYIKKETVVTIFTKATTSMVIRFSSSVIEGVKVDEKLAYDIYIAIKDSQNKVKQISI</sequence>
<comment type="caution">
    <text evidence="2">The sequence shown here is derived from an EMBL/GenBank/DDBJ whole genome shotgun (WGS) entry which is preliminary data.</text>
</comment>
<organism evidence="2">
    <name type="scientific">uncultured bacterium</name>
    <name type="common">gcode 4</name>
    <dbReference type="NCBI Taxonomy" id="1234023"/>
    <lineage>
        <taxon>Bacteria</taxon>
        <taxon>environmental samples</taxon>
    </lineage>
</organism>
<feature type="transmembrane region" description="Helical" evidence="1">
    <location>
        <begin position="48"/>
        <end position="68"/>
    </location>
</feature>